<proteinExistence type="predicted"/>
<gene>
    <name evidence="1" type="ORF">RM539_13145</name>
</gene>
<dbReference type="EMBL" id="JAVRHK010000009">
    <property type="protein sequence ID" value="MDT0677527.1"/>
    <property type="molecule type" value="Genomic_DNA"/>
</dbReference>
<protein>
    <submittedName>
        <fullName evidence="1">Uncharacterized protein</fullName>
    </submittedName>
</protein>
<dbReference type="RefSeq" id="WP_311503871.1">
    <property type="nucleotide sequence ID" value="NZ_JAVRHK010000009.1"/>
</dbReference>
<organism evidence="1 2">
    <name type="scientific">Autumnicola musiva</name>
    <dbReference type="NCBI Taxonomy" id="3075589"/>
    <lineage>
        <taxon>Bacteria</taxon>
        <taxon>Pseudomonadati</taxon>
        <taxon>Bacteroidota</taxon>
        <taxon>Flavobacteriia</taxon>
        <taxon>Flavobacteriales</taxon>
        <taxon>Flavobacteriaceae</taxon>
        <taxon>Autumnicola</taxon>
    </lineage>
</organism>
<dbReference type="Proteomes" id="UP001262582">
    <property type="component" value="Unassembled WGS sequence"/>
</dbReference>
<accession>A0ABU3D7M1</accession>
<comment type="caution">
    <text evidence="1">The sequence shown here is derived from an EMBL/GenBank/DDBJ whole genome shotgun (WGS) entry which is preliminary data.</text>
</comment>
<keyword evidence="2" id="KW-1185">Reference proteome</keyword>
<name>A0ABU3D7M1_9FLAO</name>
<reference evidence="1 2" key="1">
    <citation type="submission" date="2023-09" db="EMBL/GenBank/DDBJ databases">
        <authorList>
            <person name="Rey-Velasco X."/>
        </authorList>
    </citation>
    <scope>NUCLEOTIDE SEQUENCE [LARGE SCALE GENOMIC DNA]</scope>
    <source>
        <strain evidence="1 2">F117</strain>
    </source>
</reference>
<evidence type="ECO:0000313" key="2">
    <source>
        <dbReference type="Proteomes" id="UP001262582"/>
    </source>
</evidence>
<sequence length="53" mass="6371">MRLAKEWGGGSLAFGRRYHHHIWHWPRTDWPKKKHRKMYLSAMLPVSPNFISA</sequence>
<evidence type="ECO:0000313" key="1">
    <source>
        <dbReference type="EMBL" id="MDT0677527.1"/>
    </source>
</evidence>